<evidence type="ECO:0000256" key="3">
    <source>
        <dbReference type="ARBA" id="ARBA00022763"/>
    </source>
</evidence>
<evidence type="ECO:0000256" key="1">
    <source>
        <dbReference type="ARBA" id="ARBA00022722"/>
    </source>
</evidence>
<evidence type="ECO:0000256" key="9">
    <source>
        <dbReference type="ARBA" id="ARBA00023204"/>
    </source>
</evidence>
<keyword evidence="7 14" id="KW-0067">ATP-binding</keyword>
<evidence type="ECO:0000256" key="4">
    <source>
        <dbReference type="ARBA" id="ARBA00022801"/>
    </source>
</evidence>
<dbReference type="GO" id="GO:0000725">
    <property type="term" value="P:recombinational repair"/>
    <property type="evidence" value="ECO:0007669"/>
    <property type="project" value="TreeGrafter"/>
</dbReference>
<dbReference type="AlphaFoldDB" id="A0AAE2SAQ6"/>
<dbReference type="InterPro" id="IPR027417">
    <property type="entry name" value="P-loop_NTPase"/>
</dbReference>
<dbReference type="Gene3D" id="3.40.50.300">
    <property type="entry name" value="P-loop containing nucleotide triphosphate hydrolases"/>
    <property type="match status" value="3"/>
</dbReference>
<keyword evidence="10" id="KW-0413">Isomerase</keyword>
<reference evidence="16" key="1">
    <citation type="submission" date="2021-01" db="EMBL/GenBank/DDBJ databases">
        <title>Modified the classification status of verrucomicrobia.</title>
        <authorList>
            <person name="Feng X."/>
        </authorList>
    </citation>
    <scope>NUCLEOTIDE SEQUENCE</scope>
    <source>
        <strain evidence="16">5K15</strain>
    </source>
</reference>
<name>A0AAE2SAQ6_9BACT</name>
<keyword evidence="5 14" id="KW-0347">Helicase</keyword>
<evidence type="ECO:0000313" key="16">
    <source>
        <dbReference type="EMBL" id="MBK1854393.1"/>
    </source>
</evidence>
<dbReference type="PROSITE" id="PS51198">
    <property type="entry name" value="UVRD_HELICASE_ATP_BIND"/>
    <property type="match status" value="1"/>
</dbReference>
<dbReference type="EMBL" id="JAENIG010000003">
    <property type="protein sequence ID" value="MBK1854393.1"/>
    <property type="molecule type" value="Genomic_DNA"/>
</dbReference>
<keyword evidence="9" id="KW-0234">DNA repair</keyword>
<comment type="catalytic activity">
    <reaction evidence="11">
        <text>Couples ATP hydrolysis with the unwinding of duplex DNA by translocating in the 3'-5' direction.</text>
        <dbReference type="EC" id="5.6.2.4"/>
    </reaction>
</comment>
<dbReference type="InterPro" id="IPR014017">
    <property type="entry name" value="DNA_helicase_UvrD-like_C"/>
</dbReference>
<accession>A0AAE2SAQ6</accession>
<comment type="catalytic activity">
    <reaction evidence="13">
        <text>ATP + H2O = ADP + phosphate + H(+)</text>
        <dbReference type="Rhea" id="RHEA:13065"/>
        <dbReference type="ChEBI" id="CHEBI:15377"/>
        <dbReference type="ChEBI" id="CHEBI:15378"/>
        <dbReference type="ChEBI" id="CHEBI:30616"/>
        <dbReference type="ChEBI" id="CHEBI:43474"/>
        <dbReference type="ChEBI" id="CHEBI:456216"/>
        <dbReference type="EC" id="5.6.2.4"/>
    </reaction>
</comment>
<comment type="caution">
    <text evidence="16">The sequence shown here is derived from an EMBL/GenBank/DDBJ whole genome shotgun (WGS) entry which is preliminary data.</text>
</comment>
<dbReference type="RefSeq" id="WP_309489000.1">
    <property type="nucleotide sequence ID" value="NZ_JAENIG010000003.1"/>
</dbReference>
<dbReference type="InterPro" id="IPR014016">
    <property type="entry name" value="UvrD-like_ATP-bd"/>
</dbReference>
<dbReference type="Pfam" id="PF00580">
    <property type="entry name" value="UvrD-helicase"/>
    <property type="match status" value="2"/>
</dbReference>
<dbReference type="SUPFAM" id="SSF52980">
    <property type="entry name" value="Restriction endonuclease-like"/>
    <property type="match status" value="1"/>
</dbReference>
<keyword evidence="3" id="KW-0227">DNA damage</keyword>
<keyword evidence="1" id="KW-0540">Nuclease</keyword>
<evidence type="ECO:0000256" key="11">
    <source>
        <dbReference type="ARBA" id="ARBA00034617"/>
    </source>
</evidence>
<dbReference type="InterPro" id="IPR011335">
    <property type="entry name" value="Restrct_endonuc-II-like"/>
</dbReference>
<dbReference type="GO" id="GO:0043138">
    <property type="term" value="F:3'-5' DNA helicase activity"/>
    <property type="evidence" value="ECO:0007669"/>
    <property type="project" value="UniProtKB-EC"/>
</dbReference>
<gene>
    <name evidence="16" type="ORF">JIN83_05455</name>
</gene>
<evidence type="ECO:0000256" key="2">
    <source>
        <dbReference type="ARBA" id="ARBA00022741"/>
    </source>
</evidence>
<sequence>MIQSTMIRASAGSGKTWQLANRYLSLMVLGAAPEKIIALTFTRKAAGEFTSRIMTRLADGAADDEAAAKLSAELTEVIVGTDSIPPLVTAKSDGSPVVLPTMDAGYFQKKLEQLVAALDRLALSTLDSYFVRIVRNFALELGLSGFDLMDDSAIAAERMAVMTQIFSNRLTSEKSREAFLQSFKQATWGEEENRLAQTLEDFVQNHQNRWLSAPEAEKWGGESLLWRSDQGGCPFGDGKLAELSQLLRASLGPPVSPHVTYMKGWHVVCDLLEQHVPGAAIKMNAQLKRALPRWQEFAQGGLIDNAKYEITPEQGALMSALLGVFIKGEIEIRMKRTQGLHAVISAYEDSYHQHVRSRGRLCFSDLTMLLAGEGAMEIWEPDARELIDYRLDARYDHWLLDEFQDTSQPQWKAVGTLVDEVLQDPEGERSVFVVGDSKQSIYGWRGGEPRLFDDLQEHYGQALAEWNMDRSYRSSQHVLDLVNCVCDLSDPKWREIFPAKSVDRWSFHSHMPSGEKAGHSLVLETTADPSADSAEKQQARYALVKELLVKTQPLKNHLTCAVLVSKNAQAAGLVEYLRSELPEMPVAPETETLVSDGPEGAVILDLFRWLRNPSDDFARHHLSYTPLAQVVQTMTGHEKASAQWSWLTAEIARKGLAPLVQDLVHGLREQVEVSDYGESRLEEILTAAWDFSARGGSLDDWISLLESRKVKENTRDGMIQIMTVHKSKGLGFDMVILPELGGQDFAATSRLEMLERKGELGKTEFIIRKPAKEFCEADRALSEMLNDWEADQCYERFCNLYVAITRAKHATYCILDPVKDSWTPGRKYDDWIREATARAGDGEIEIAGQIYPLLFASGDWLDISGDGEADSEQEPAPIVLQPAQARMGRKIASGAKAAKIGSLLESGKGLAFGNRVHALFEKITWLDELPDFDDQPSSQAVKACLESAGISEFFRRPSGEFQLLREQPIETQHEGQWVSGIIDRAVIHFENGQVTEVSIIDFKTDLKDAAELRDAYSQQLAIYRQAMAGIFQISEDQITCHLLSTSLKQMVEV</sequence>
<keyword evidence="6" id="KW-0269">Exonuclease</keyword>
<evidence type="ECO:0000256" key="8">
    <source>
        <dbReference type="ARBA" id="ARBA00023125"/>
    </source>
</evidence>
<feature type="domain" description="UvrD-like helicase ATP-binding" evidence="15">
    <location>
        <begin position="1"/>
        <end position="475"/>
    </location>
</feature>
<keyword evidence="2 14" id="KW-0547">Nucleotide-binding</keyword>
<organism evidence="16 17">
    <name type="scientific">Oceaniferula flava</name>
    <dbReference type="NCBI Taxonomy" id="2800421"/>
    <lineage>
        <taxon>Bacteria</taxon>
        <taxon>Pseudomonadati</taxon>
        <taxon>Verrucomicrobiota</taxon>
        <taxon>Verrucomicrobiia</taxon>
        <taxon>Verrucomicrobiales</taxon>
        <taxon>Verrucomicrobiaceae</taxon>
        <taxon>Oceaniferula</taxon>
    </lineage>
</organism>
<dbReference type="GO" id="GO:0005524">
    <property type="term" value="F:ATP binding"/>
    <property type="evidence" value="ECO:0007669"/>
    <property type="project" value="UniProtKB-UniRule"/>
</dbReference>
<evidence type="ECO:0000259" key="15">
    <source>
        <dbReference type="PROSITE" id="PS51198"/>
    </source>
</evidence>
<evidence type="ECO:0000256" key="6">
    <source>
        <dbReference type="ARBA" id="ARBA00022839"/>
    </source>
</evidence>
<dbReference type="Proteomes" id="UP000634206">
    <property type="component" value="Unassembled WGS sequence"/>
</dbReference>
<keyword evidence="17" id="KW-1185">Reference proteome</keyword>
<evidence type="ECO:0000256" key="12">
    <source>
        <dbReference type="ARBA" id="ARBA00034808"/>
    </source>
</evidence>
<keyword evidence="4 14" id="KW-0378">Hydrolase</keyword>
<evidence type="ECO:0000313" key="17">
    <source>
        <dbReference type="Proteomes" id="UP000634206"/>
    </source>
</evidence>
<dbReference type="PANTHER" id="PTHR11070">
    <property type="entry name" value="UVRD / RECB / PCRA DNA HELICASE FAMILY MEMBER"/>
    <property type="match status" value="1"/>
</dbReference>
<dbReference type="GO" id="GO:0004527">
    <property type="term" value="F:exonuclease activity"/>
    <property type="evidence" value="ECO:0007669"/>
    <property type="project" value="UniProtKB-KW"/>
</dbReference>
<dbReference type="Pfam" id="PF13361">
    <property type="entry name" value="UvrD_C"/>
    <property type="match status" value="1"/>
</dbReference>
<dbReference type="PANTHER" id="PTHR11070:SF67">
    <property type="entry name" value="DNA 3'-5' HELICASE"/>
    <property type="match status" value="1"/>
</dbReference>
<evidence type="ECO:0000256" key="5">
    <source>
        <dbReference type="ARBA" id="ARBA00022806"/>
    </source>
</evidence>
<protein>
    <recommendedName>
        <fullName evidence="12">DNA 3'-5' helicase</fullName>
        <ecNumber evidence="12">5.6.2.4</ecNumber>
    </recommendedName>
</protein>
<dbReference type="InterPro" id="IPR011604">
    <property type="entry name" value="PDDEXK-like_dom_sf"/>
</dbReference>
<proteinExistence type="predicted"/>
<evidence type="ECO:0000256" key="10">
    <source>
        <dbReference type="ARBA" id="ARBA00023235"/>
    </source>
</evidence>
<evidence type="ECO:0000256" key="14">
    <source>
        <dbReference type="PROSITE-ProRule" id="PRU00560"/>
    </source>
</evidence>
<keyword evidence="8" id="KW-0238">DNA-binding</keyword>
<evidence type="ECO:0000256" key="7">
    <source>
        <dbReference type="ARBA" id="ARBA00022840"/>
    </source>
</evidence>
<dbReference type="SUPFAM" id="SSF52540">
    <property type="entry name" value="P-loop containing nucleoside triphosphate hydrolases"/>
    <property type="match status" value="1"/>
</dbReference>
<feature type="binding site" evidence="14">
    <location>
        <begin position="9"/>
        <end position="16"/>
    </location>
    <ligand>
        <name>ATP</name>
        <dbReference type="ChEBI" id="CHEBI:30616"/>
    </ligand>
</feature>
<dbReference type="InterPro" id="IPR000212">
    <property type="entry name" value="DNA_helicase_UvrD/REP"/>
</dbReference>
<dbReference type="GO" id="GO:0003677">
    <property type="term" value="F:DNA binding"/>
    <property type="evidence" value="ECO:0007669"/>
    <property type="project" value="UniProtKB-KW"/>
</dbReference>
<dbReference type="EC" id="5.6.2.4" evidence="12"/>
<dbReference type="GO" id="GO:0005829">
    <property type="term" value="C:cytosol"/>
    <property type="evidence" value="ECO:0007669"/>
    <property type="project" value="TreeGrafter"/>
</dbReference>
<dbReference type="Gene3D" id="3.90.320.10">
    <property type="match status" value="1"/>
</dbReference>
<evidence type="ECO:0000256" key="13">
    <source>
        <dbReference type="ARBA" id="ARBA00048988"/>
    </source>
</evidence>